<evidence type="ECO:0000256" key="2">
    <source>
        <dbReference type="SAM" id="SignalP"/>
    </source>
</evidence>
<feature type="chain" id="PRO_5013018451" evidence="2">
    <location>
        <begin position="23"/>
        <end position="315"/>
    </location>
</feature>
<dbReference type="OrthoDB" id="9796962at2"/>
<dbReference type="Pfam" id="PF04314">
    <property type="entry name" value="PCuAC"/>
    <property type="match status" value="1"/>
</dbReference>
<dbReference type="InterPro" id="IPR036182">
    <property type="entry name" value="PCuAC_sf"/>
</dbReference>
<evidence type="ECO:0000313" key="3">
    <source>
        <dbReference type="EMBL" id="SFZ86272.1"/>
    </source>
</evidence>
<dbReference type="Gene3D" id="2.60.40.1890">
    <property type="entry name" value="PCu(A)C copper chaperone"/>
    <property type="match status" value="1"/>
</dbReference>
<keyword evidence="4" id="KW-1185">Reference proteome</keyword>
<feature type="region of interest" description="Disordered" evidence="1">
    <location>
        <begin position="173"/>
        <end position="193"/>
    </location>
</feature>
<name>A0A1K2I1R4_9HYPH</name>
<dbReference type="AlphaFoldDB" id="A0A1K2I1R4"/>
<keyword evidence="2" id="KW-0732">Signal</keyword>
<dbReference type="RefSeq" id="WP_143145862.1">
    <property type="nucleotide sequence ID" value="NZ_FPKU01000003.1"/>
</dbReference>
<dbReference type="InterPro" id="IPR058248">
    <property type="entry name" value="Lxx211020-like"/>
</dbReference>
<dbReference type="SUPFAM" id="SSF110087">
    <property type="entry name" value="DR1885-like metal-binding protein"/>
    <property type="match status" value="1"/>
</dbReference>
<sequence>MLFRPLLAGLAGLALLSTAVMAQDAAHHGAAHTQADAPTISGEVKLGDIAISGAFSRATLPNAPVGGGFLTIANTGTLDDRLVSASADVGRETQIHEMAVVNDVMRMRQLDGGIPVAAGETVTLSPGGLHLMFMGLNGPLVEGESFPVTLTFEKAGSITIDMSIAGSAAREGAMDHGAHGGAHGAGHGSASPLDQRGLSDVDAIAAMQKALFETPGNPLEMGPIVVSGDYAISGWTQNGAGGRALLRKTARGWGIHLCAGDGLKDVDNLISIGVPEDAARALVAALAVEEGKLSPATVALYDAFDGTVMVDEDLI</sequence>
<dbReference type="Proteomes" id="UP000183447">
    <property type="component" value="Unassembled WGS sequence"/>
</dbReference>
<protein>
    <submittedName>
        <fullName evidence="3">Copper(I)-binding protein</fullName>
    </submittedName>
</protein>
<evidence type="ECO:0000313" key="4">
    <source>
        <dbReference type="Proteomes" id="UP000183447"/>
    </source>
</evidence>
<dbReference type="EMBL" id="FPKU01000003">
    <property type="protein sequence ID" value="SFZ86272.1"/>
    <property type="molecule type" value="Genomic_DNA"/>
</dbReference>
<dbReference type="STRING" id="665118.SAMN02983003_3450"/>
<gene>
    <name evidence="3" type="ORF">SAMN02983003_3450</name>
</gene>
<dbReference type="InterPro" id="IPR007410">
    <property type="entry name" value="LpqE-like"/>
</dbReference>
<evidence type="ECO:0000256" key="1">
    <source>
        <dbReference type="SAM" id="MobiDB-lite"/>
    </source>
</evidence>
<reference evidence="3 4" key="1">
    <citation type="submission" date="2016-11" db="EMBL/GenBank/DDBJ databases">
        <authorList>
            <person name="Jaros S."/>
            <person name="Januszkiewicz K."/>
            <person name="Wedrychowicz H."/>
        </authorList>
    </citation>
    <scope>NUCLEOTIDE SEQUENCE [LARGE SCALE GENOMIC DNA]</scope>
    <source>
        <strain evidence="3 4">ATCC 23634</strain>
    </source>
</reference>
<accession>A0A1K2I1R4</accession>
<proteinExistence type="predicted"/>
<feature type="signal peptide" evidence="2">
    <location>
        <begin position="1"/>
        <end position="22"/>
    </location>
</feature>
<dbReference type="PANTHER" id="PTHR36302">
    <property type="entry name" value="BLR7088 PROTEIN"/>
    <property type="match status" value="1"/>
</dbReference>
<dbReference type="NCBIfam" id="NF033672">
    <property type="entry name" value="mbn_chaper_assoc"/>
    <property type="match status" value="1"/>
</dbReference>
<organism evidence="3 4">
    <name type="scientific">Devosia enhydra</name>
    <dbReference type="NCBI Taxonomy" id="665118"/>
    <lineage>
        <taxon>Bacteria</taxon>
        <taxon>Pseudomonadati</taxon>
        <taxon>Pseudomonadota</taxon>
        <taxon>Alphaproteobacteria</taxon>
        <taxon>Hyphomicrobiales</taxon>
        <taxon>Devosiaceae</taxon>
        <taxon>Devosia</taxon>
    </lineage>
</organism>
<dbReference type="PANTHER" id="PTHR36302:SF1">
    <property type="entry name" value="COPPER CHAPERONE PCU(A)C"/>
    <property type="match status" value="1"/>
</dbReference>